<keyword evidence="3 6" id="KW-0812">Transmembrane</keyword>
<feature type="transmembrane region" description="Helical" evidence="6">
    <location>
        <begin position="702"/>
        <end position="725"/>
    </location>
</feature>
<reference evidence="8" key="2">
    <citation type="journal article" date="2021" name="PeerJ">
        <title>Extensive microbial diversity within the chicken gut microbiome revealed by metagenomics and culture.</title>
        <authorList>
            <person name="Gilroy R."/>
            <person name="Ravi A."/>
            <person name="Getino M."/>
            <person name="Pursley I."/>
            <person name="Horton D.L."/>
            <person name="Alikhan N.F."/>
            <person name="Baker D."/>
            <person name="Gharbi K."/>
            <person name="Hall N."/>
            <person name="Watson M."/>
            <person name="Adriaenssens E.M."/>
            <person name="Foster-Nyarko E."/>
            <person name="Jarju S."/>
            <person name="Secka A."/>
            <person name="Antonio M."/>
            <person name="Oren A."/>
            <person name="Chaudhuri R.R."/>
            <person name="La Ragione R."/>
            <person name="Hildebrand F."/>
            <person name="Pallen M.J."/>
        </authorList>
    </citation>
    <scope>NUCLEOTIDE SEQUENCE</scope>
    <source>
        <strain evidence="8">ChiSjej3B21-11622</strain>
    </source>
</reference>
<dbReference type="InterPro" id="IPR003838">
    <property type="entry name" value="ABC3_permease_C"/>
</dbReference>
<reference evidence="8" key="1">
    <citation type="submission" date="2020-10" db="EMBL/GenBank/DDBJ databases">
        <authorList>
            <person name="Gilroy R."/>
        </authorList>
    </citation>
    <scope>NUCLEOTIDE SEQUENCE</scope>
    <source>
        <strain evidence="8">ChiSjej3B21-11622</strain>
    </source>
</reference>
<keyword evidence="4 6" id="KW-1133">Transmembrane helix</keyword>
<dbReference type="Pfam" id="PF02687">
    <property type="entry name" value="FtsX"/>
    <property type="match status" value="2"/>
</dbReference>
<name>A0A9D0ZVG1_9FIRM</name>
<protein>
    <submittedName>
        <fullName evidence="8">ABC transporter permease</fullName>
    </submittedName>
</protein>
<feature type="domain" description="ABC3 transporter permease C-terminal" evidence="7">
    <location>
        <begin position="656"/>
        <end position="767"/>
    </location>
</feature>
<keyword evidence="5 6" id="KW-0472">Membrane</keyword>
<evidence type="ECO:0000313" key="8">
    <source>
        <dbReference type="EMBL" id="HIQ96611.1"/>
    </source>
</evidence>
<feature type="transmembrane region" description="Helical" evidence="6">
    <location>
        <begin position="745"/>
        <end position="769"/>
    </location>
</feature>
<feature type="transmembrane region" description="Helical" evidence="6">
    <location>
        <begin position="650"/>
        <end position="674"/>
    </location>
</feature>
<evidence type="ECO:0000259" key="7">
    <source>
        <dbReference type="Pfam" id="PF02687"/>
    </source>
</evidence>
<feature type="domain" description="ABC3 transporter permease C-terminal" evidence="7">
    <location>
        <begin position="275"/>
        <end position="392"/>
    </location>
</feature>
<feature type="transmembrane region" description="Helical" evidence="6">
    <location>
        <begin position="321"/>
        <end position="346"/>
    </location>
</feature>
<evidence type="ECO:0000256" key="5">
    <source>
        <dbReference type="ARBA" id="ARBA00023136"/>
    </source>
</evidence>
<dbReference type="PANTHER" id="PTHR30287:SF2">
    <property type="entry name" value="BLL1001 PROTEIN"/>
    <property type="match status" value="1"/>
</dbReference>
<dbReference type="Proteomes" id="UP000886886">
    <property type="component" value="Unassembled WGS sequence"/>
</dbReference>
<feature type="transmembrane region" description="Helical" evidence="6">
    <location>
        <begin position="436"/>
        <end position="454"/>
    </location>
</feature>
<gene>
    <name evidence="8" type="ORF">IAB26_08615</name>
</gene>
<feature type="transmembrane region" description="Helical" evidence="6">
    <location>
        <begin position="268"/>
        <end position="288"/>
    </location>
</feature>
<dbReference type="AlphaFoldDB" id="A0A9D0ZVG1"/>
<comment type="caution">
    <text evidence="8">The sequence shown here is derived from an EMBL/GenBank/DDBJ whole genome shotgun (WGS) entry which is preliminary data.</text>
</comment>
<evidence type="ECO:0000256" key="1">
    <source>
        <dbReference type="ARBA" id="ARBA00004651"/>
    </source>
</evidence>
<evidence type="ECO:0000256" key="3">
    <source>
        <dbReference type="ARBA" id="ARBA00022692"/>
    </source>
</evidence>
<sequence>MEIKILLKSNLKSHRGTVLGVFALILLVFLSLGAVLTVWNNSSRYVDSEMNRLGYGDITAWVFGLQDTTPLAEEVSALDEVESVGVQSLIFSEYEIGDQESDSEGQLITYDPGHYPYKFFTEDLSGYQAAPAEIAPGEVYVSASMVSMFGIQIGDTITFPIARSGGDVIFTVAGFYEDPFMGSSMIGMKGFLICEQDHEEIAGVIEESGVDNLAREGFMLHISKVSGSTLTAAQFNAFLNENTSLTSYVEFTHSKDAIAGFMLTLQNVFTSLLLAFVVILLLASMAVLSHSIGSTIEQDYTNMGILKTMGFTSGKLRVIQLLQYLIITLCGMGLGLLLSILAAGFICRMTVTTTGLLIPSALPIGICLLALAVILLLLMGFVWLRTGKIHRISPVSAIRGTWKKSQESKKAAFPIQKKCLSFWLAMRQLLSGKRRYIGACLVAVLLVFFASLIGRVNAWLGPNGEGLMDAFNPADLHIAAQPMGETTIEQVEQTIESYTSITDSYDLAMPSVSVNGVDMTANVITEPERFHLLSKQTCRNSNEVVLTEFVAADLGVSVGDTVTVAGALGSGEYVVSGIYQCANDMGMNIGMNREGYDLIGEESPTMWCTHYFLADPSLQPEIMQALQNTYGGDVYLHENSWPGLAGILSAMQLLMIFLYAMVILFVLVVTLLTAGKLLRAEQKDLSIYRTLGFSAGRLRRSFALRFGVIALLGSILGTILSAFLTDPLVAVLMRMEGISNFSSQPGIFIVVLPGIVVIVLFFLFAYLAAGRIGKASPALLAEE</sequence>
<dbReference type="PANTHER" id="PTHR30287">
    <property type="entry name" value="MEMBRANE COMPONENT OF PREDICTED ABC SUPERFAMILY METABOLITE UPTAKE TRANSPORTER"/>
    <property type="match status" value="1"/>
</dbReference>
<feature type="transmembrane region" description="Helical" evidence="6">
    <location>
        <begin position="358"/>
        <end position="384"/>
    </location>
</feature>
<proteinExistence type="predicted"/>
<evidence type="ECO:0000256" key="4">
    <source>
        <dbReference type="ARBA" id="ARBA00022989"/>
    </source>
</evidence>
<evidence type="ECO:0000313" key="9">
    <source>
        <dbReference type="Proteomes" id="UP000886886"/>
    </source>
</evidence>
<evidence type="ECO:0000256" key="6">
    <source>
        <dbReference type="SAM" id="Phobius"/>
    </source>
</evidence>
<feature type="transmembrane region" description="Helical" evidence="6">
    <location>
        <begin position="21"/>
        <end position="39"/>
    </location>
</feature>
<comment type="subcellular location">
    <subcellularLocation>
        <location evidence="1">Cell membrane</location>
        <topology evidence="1">Multi-pass membrane protein</topology>
    </subcellularLocation>
</comment>
<accession>A0A9D0ZVG1</accession>
<dbReference type="GO" id="GO:0005886">
    <property type="term" value="C:plasma membrane"/>
    <property type="evidence" value="ECO:0007669"/>
    <property type="project" value="UniProtKB-SubCell"/>
</dbReference>
<dbReference type="EMBL" id="DVFT01000129">
    <property type="protein sequence ID" value="HIQ96611.1"/>
    <property type="molecule type" value="Genomic_DNA"/>
</dbReference>
<evidence type="ECO:0000256" key="2">
    <source>
        <dbReference type="ARBA" id="ARBA00022475"/>
    </source>
</evidence>
<keyword evidence="2" id="KW-1003">Cell membrane</keyword>
<organism evidence="8 9">
    <name type="scientific">Candidatus Limivivens merdigallinarum</name>
    <dbReference type="NCBI Taxonomy" id="2840859"/>
    <lineage>
        <taxon>Bacteria</taxon>
        <taxon>Bacillati</taxon>
        <taxon>Bacillota</taxon>
        <taxon>Clostridia</taxon>
        <taxon>Lachnospirales</taxon>
        <taxon>Lachnospiraceae</taxon>
        <taxon>Lachnospiraceae incertae sedis</taxon>
        <taxon>Candidatus Limivivens</taxon>
    </lineage>
</organism>
<dbReference type="InterPro" id="IPR038766">
    <property type="entry name" value="Membrane_comp_ABC_pdt"/>
</dbReference>